<dbReference type="EMBL" id="MFAV01000002">
    <property type="protein sequence ID" value="OGD86907.1"/>
    <property type="molecule type" value="Genomic_DNA"/>
</dbReference>
<evidence type="ECO:0000256" key="1">
    <source>
        <dbReference type="SAM" id="Phobius"/>
    </source>
</evidence>
<dbReference type="AlphaFoldDB" id="A0A1F5G4X3"/>
<name>A0A1F5G4X3_9BACT</name>
<proteinExistence type="predicted"/>
<evidence type="ECO:0000313" key="3">
    <source>
        <dbReference type="Proteomes" id="UP000176628"/>
    </source>
</evidence>
<sequence>MQFLANILVTAIIVFATAYLVPGFKVESFWTAVVVALVLAVLNAFVKPIMKILTLPITILTLGLFSLVISAVILLLAAWIVPGFSIEPFWIAFPAALVIAIFSAIASMFKSS</sequence>
<gene>
    <name evidence="2" type="ORF">A2Z23_01435</name>
</gene>
<comment type="caution">
    <text evidence="2">The sequence shown here is derived from an EMBL/GenBank/DDBJ whole genome shotgun (WGS) entry which is preliminary data.</text>
</comment>
<reference evidence="2 3" key="1">
    <citation type="journal article" date="2016" name="Nat. Commun.">
        <title>Thousands of microbial genomes shed light on interconnected biogeochemical processes in an aquifer system.</title>
        <authorList>
            <person name="Anantharaman K."/>
            <person name="Brown C.T."/>
            <person name="Hug L.A."/>
            <person name="Sharon I."/>
            <person name="Castelle C.J."/>
            <person name="Probst A.J."/>
            <person name="Thomas B.C."/>
            <person name="Singh A."/>
            <person name="Wilkins M.J."/>
            <person name="Karaoz U."/>
            <person name="Brodie E.L."/>
            <person name="Williams K.H."/>
            <person name="Hubbard S.S."/>
            <person name="Banfield J.F."/>
        </authorList>
    </citation>
    <scope>NUCLEOTIDE SEQUENCE [LARGE SCALE GENOMIC DNA]</scope>
</reference>
<dbReference type="Proteomes" id="UP000176628">
    <property type="component" value="Unassembled WGS sequence"/>
</dbReference>
<accession>A0A1F5G4X3</accession>
<feature type="transmembrane region" description="Helical" evidence="1">
    <location>
        <begin position="28"/>
        <end position="46"/>
    </location>
</feature>
<protein>
    <recommendedName>
        <fullName evidence="4">Phage holin family protein</fullName>
    </recommendedName>
</protein>
<feature type="transmembrane region" description="Helical" evidence="1">
    <location>
        <begin position="88"/>
        <end position="109"/>
    </location>
</feature>
<evidence type="ECO:0008006" key="4">
    <source>
        <dbReference type="Google" id="ProtNLM"/>
    </source>
</evidence>
<dbReference type="PANTHER" id="PTHR37309:SF1">
    <property type="entry name" value="SLR0284 PROTEIN"/>
    <property type="match status" value="1"/>
</dbReference>
<organism evidence="2 3">
    <name type="scientific">Candidatus Curtissbacteria bacterium RBG_16_39_7</name>
    <dbReference type="NCBI Taxonomy" id="1797707"/>
    <lineage>
        <taxon>Bacteria</taxon>
        <taxon>Candidatus Curtissiibacteriota</taxon>
    </lineage>
</organism>
<keyword evidence="1" id="KW-0472">Membrane</keyword>
<dbReference type="Pfam" id="PF04020">
    <property type="entry name" value="Phage_holin_4_2"/>
    <property type="match status" value="1"/>
</dbReference>
<dbReference type="PANTHER" id="PTHR37309">
    <property type="entry name" value="SLR0284 PROTEIN"/>
    <property type="match status" value="1"/>
</dbReference>
<keyword evidence="1" id="KW-0812">Transmembrane</keyword>
<keyword evidence="1" id="KW-1133">Transmembrane helix</keyword>
<evidence type="ECO:0000313" key="2">
    <source>
        <dbReference type="EMBL" id="OGD86907.1"/>
    </source>
</evidence>
<dbReference type="InterPro" id="IPR007165">
    <property type="entry name" value="Phage_holin_4_2"/>
</dbReference>
<feature type="transmembrane region" description="Helical" evidence="1">
    <location>
        <begin position="58"/>
        <end position="82"/>
    </location>
</feature>